<evidence type="ECO:0000256" key="1">
    <source>
        <dbReference type="ARBA" id="ARBA00010923"/>
    </source>
</evidence>
<sequence length="212" mass="23674">MSQLGRLIETHCPKGVDLKPMGEVGEFIRGNGLLKSDLVEEGAPAIHYGQVHTHYGTWASETKSFVSDALAGKLRKAKPGDLVIATTSEDDKAVAKAVAWIGETDVAVSGDAHIYRHTLDPKYVSYFFQTEQFHDQKMVHVTGAKVRRISGDSLAKISIPVPPREVQVEIVAVLDRFARLEAELEIELQAELDARRQQYRFYRERLLAFEVA</sequence>
<evidence type="ECO:0000256" key="2">
    <source>
        <dbReference type="ARBA" id="ARBA00022747"/>
    </source>
</evidence>
<dbReference type="RefSeq" id="WP_120108149.1">
    <property type="nucleotide sequence ID" value="NZ_RAHJ01000017.1"/>
</dbReference>
<dbReference type="GO" id="GO:0003677">
    <property type="term" value="F:DNA binding"/>
    <property type="evidence" value="ECO:0007669"/>
    <property type="project" value="UniProtKB-KW"/>
</dbReference>
<protein>
    <submittedName>
        <fullName evidence="5">Restriction endonuclease subunit S</fullName>
    </submittedName>
</protein>
<dbReference type="GO" id="GO:0009307">
    <property type="term" value="P:DNA restriction-modification system"/>
    <property type="evidence" value="ECO:0007669"/>
    <property type="project" value="UniProtKB-KW"/>
</dbReference>
<dbReference type="OrthoDB" id="164285at2"/>
<dbReference type="Proteomes" id="UP000284322">
    <property type="component" value="Unassembled WGS sequence"/>
</dbReference>
<evidence type="ECO:0000256" key="3">
    <source>
        <dbReference type="ARBA" id="ARBA00023125"/>
    </source>
</evidence>
<keyword evidence="6" id="KW-1185">Reference proteome</keyword>
<feature type="domain" description="Type I restriction modification DNA specificity" evidence="4">
    <location>
        <begin position="13"/>
        <end position="191"/>
    </location>
</feature>
<dbReference type="PANTHER" id="PTHR43140">
    <property type="entry name" value="TYPE-1 RESTRICTION ENZYME ECOKI SPECIFICITY PROTEIN"/>
    <property type="match status" value="1"/>
</dbReference>
<organism evidence="5 6">
    <name type="scientific">Tsuneonella suprasediminis</name>
    <dbReference type="NCBI Taxonomy" id="2306996"/>
    <lineage>
        <taxon>Bacteria</taxon>
        <taxon>Pseudomonadati</taxon>
        <taxon>Pseudomonadota</taxon>
        <taxon>Alphaproteobacteria</taxon>
        <taxon>Sphingomonadales</taxon>
        <taxon>Erythrobacteraceae</taxon>
        <taxon>Tsuneonella</taxon>
    </lineage>
</organism>
<dbReference type="Gene3D" id="3.90.220.20">
    <property type="entry name" value="DNA methylase specificity domains"/>
    <property type="match status" value="1"/>
</dbReference>
<dbReference type="InterPro" id="IPR000055">
    <property type="entry name" value="Restrct_endonuc_typeI_TRD"/>
</dbReference>
<reference evidence="5 6" key="1">
    <citation type="submission" date="2018-09" db="EMBL/GenBank/DDBJ databases">
        <title>Altererythrobacter sp.Ery1 and Ery12, the genome sequencing of novel strains in genus Alterythrobacter.</title>
        <authorList>
            <person name="Cheng H."/>
            <person name="Wu Y.-H."/>
            <person name="Fang C."/>
            <person name="Xu X.-W."/>
        </authorList>
    </citation>
    <scope>NUCLEOTIDE SEQUENCE [LARGE SCALE GENOMIC DNA]</scope>
    <source>
        <strain evidence="5 6">Ery12</strain>
    </source>
</reference>
<proteinExistence type="inferred from homology"/>
<comment type="similarity">
    <text evidence="1">Belongs to the type-I restriction system S methylase family.</text>
</comment>
<dbReference type="Pfam" id="PF01420">
    <property type="entry name" value="Methylase_S"/>
    <property type="match status" value="1"/>
</dbReference>
<name>A0A419R3J3_9SPHN</name>
<keyword evidence="2" id="KW-0680">Restriction system</keyword>
<dbReference type="GO" id="GO:0004519">
    <property type="term" value="F:endonuclease activity"/>
    <property type="evidence" value="ECO:0007669"/>
    <property type="project" value="UniProtKB-KW"/>
</dbReference>
<comment type="caution">
    <text evidence="5">The sequence shown here is derived from an EMBL/GenBank/DDBJ whole genome shotgun (WGS) entry which is preliminary data.</text>
</comment>
<dbReference type="InterPro" id="IPR044946">
    <property type="entry name" value="Restrct_endonuc_typeI_TRD_sf"/>
</dbReference>
<dbReference type="EMBL" id="RAHJ01000017">
    <property type="protein sequence ID" value="RJX68520.1"/>
    <property type="molecule type" value="Genomic_DNA"/>
</dbReference>
<keyword evidence="5" id="KW-0540">Nuclease</keyword>
<keyword evidence="5" id="KW-0255">Endonuclease</keyword>
<keyword evidence="5" id="KW-0378">Hydrolase</keyword>
<gene>
    <name evidence="5" type="ORF">D6858_05725</name>
</gene>
<accession>A0A419R3J3</accession>
<dbReference type="AlphaFoldDB" id="A0A419R3J3"/>
<evidence type="ECO:0000259" key="4">
    <source>
        <dbReference type="Pfam" id="PF01420"/>
    </source>
</evidence>
<dbReference type="PANTHER" id="PTHR43140:SF1">
    <property type="entry name" value="TYPE I RESTRICTION ENZYME ECOKI SPECIFICITY SUBUNIT"/>
    <property type="match status" value="1"/>
</dbReference>
<dbReference type="InterPro" id="IPR051212">
    <property type="entry name" value="Type-I_RE_S_subunit"/>
</dbReference>
<evidence type="ECO:0000313" key="5">
    <source>
        <dbReference type="EMBL" id="RJX68520.1"/>
    </source>
</evidence>
<evidence type="ECO:0000313" key="6">
    <source>
        <dbReference type="Proteomes" id="UP000284322"/>
    </source>
</evidence>
<dbReference type="SUPFAM" id="SSF116734">
    <property type="entry name" value="DNA methylase specificity domain"/>
    <property type="match status" value="1"/>
</dbReference>
<dbReference type="CDD" id="cd17268">
    <property type="entry name" value="RMtype1_S_Ara36733I_TRD1-CR1_like"/>
    <property type="match status" value="1"/>
</dbReference>
<keyword evidence="3" id="KW-0238">DNA-binding</keyword>